<reference evidence="5 6" key="1">
    <citation type="submission" date="2020-03" db="EMBL/GenBank/DDBJ databases">
        <authorList>
            <person name="Zhu W."/>
        </authorList>
    </citation>
    <scope>NUCLEOTIDE SEQUENCE [LARGE SCALE GENOMIC DNA]</scope>
    <source>
        <strain evidence="5 6">323-1</strain>
    </source>
</reference>
<keyword evidence="3" id="KW-0045">Antibiotic biosynthesis</keyword>
<dbReference type="InterPro" id="IPR042098">
    <property type="entry name" value="TauD-like_sf"/>
</dbReference>
<dbReference type="InterPro" id="IPR050411">
    <property type="entry name" value="AlphaKG_dependent_hydroxylases"/>
</dbReference>
<sequence>MNISIQSRTSKAWKNTLLSLTPHQNSFNDDLIQESANIAHHYLNIDESHKDELKNGKGFIEFSNIPIDDQIGNPPCNATRPYNKGYISELALIGVTKACGLTPFSYLEEKNGALVHEITPSENKLAKSVSSEGTVEFDFHTDGAYLSRSIRPHSLSLLCLMDQKQTGTNLISLNDLIAELSNQHKEILFQSRFVHIAPETFKVKHRYMTNSVLDLVDGHYEIKAALHSITALDEEAENALTELKKLSKKIHSTKNWKSGDLLIFNNLRCMHGRGEIVGKRWLQRCYGTYTFDQSTIVKLNP</sequence>
<name>A0A6G8RXD0_9GAMM</name>
<dbReference type="InterPro" id="IPR003819">
    <property type="entry name" value="TauD/TfdA-like"/>
</dbReference>
<dbReference type="EMBL" id="CP049801">
    <property type="protein sequence ID" value="QIO06521.1"/>
    <property type="molecule type" value="Genomic_DNA"/>
</dbReference>
<dbReference type="Pfam" id="PF02668">
    <property type="entry name" value="TauD"/>
    <property type="match status" value="1"/>
</dbReference>
<gene>
    <name evidence="5" type="ORF">G8E00_11445</name>
</gene>
<evidence type="ECO:0000313" key="5">
    <source>
        <dbReference type="EMBL" id="QIO06521.1"/>
    </source>
</evidence>
<accession>A0A6G8RXD0</accession>
<dbReference type="PANTHER" id="PTHR10696:SF56">
    <property type="entry name" value="TAUD_TFDA-LIKE DOMAIN-CONTAINING PROTEIN"/>
    <property type="match status" value="1"/>
</dbReference>
<dbReference type="PANTHER" id="PTHR10696">
    <property type="entry name" value="GAMMA-BUTYROBETAINE HYDROXYLASE-RELATED"/>
    <property type="match status" value="1"/>
</dbReference>
<dbReference type="RefSeq" id="WP_166010870.1">
    <property type="nucleotide sequence ID" value="NZ_CP049801.1"/>
</dbReference>
<dbReference type="GO" id="GO:0017000">
    <property type="term" value="P:antibiotic biosynthetic process"/>
    <property type="evidence" value="ECO:0007669"/>
    <property type="project" value="UniProtKB-KW"/>
</dbReference>
<keyword evidence="2" id="KW-0560">Oxidoreductase</keyword>
<feature type="domain" description="TauD/TfdA-like" evidence="4">
    <location>
        <begin position="103"/>
        <end position="286"/>
    </location>
</feature>
<evidence type="ECO:0000256" key="1">
    <source>
        <dbReference type="ARBA" id="ARBA00001954"/>
    </source>
</evidence>
<evidence type="ECO:0000259" key="4">
    <source>
        <dbReference type="Pfam" id="PF02668"/>
    </source>
</evidence>
<dbReference type="GO" id="GO:0016706">
    <property type="term" value="F:2-oxoglutarate-dependent dioxygenase activity"/>
    <property type="evidence" value="ECO:0007669"/>
    <property type="project" value="UniProtKB-ARBA"/>
</dbReference>
<dbReference type="Gene3D" id="3.60.130.10">
    <property type="entry name" value="Clavaminate synthase-like"/>
    <property type="match status" value="1"/>
</dbReference>
<dbReference type="KEGG" id="asha:G8E00_11445"/>
<evidence type="ECO:0000256" key="3">
    <source>
        <dbReference type="ARBA" id="ARBA00023194"/>
    </source>
</evidence>
<evidence type="ECO:0000256" key="2">
    <source>
        <dbReference type="ARBA" id="ARBA00023002"/>
    </source>
</evidence>
<dbReference type="Proteomes" id="UP000502297">
    <property type="component" value="Chromosome"/>
</dbReference>
<dbReference type="AlphaFoldDB" id="A0A6G8RXD0"/>
<evidence type="ECO:0000313" key="6">
    <source>
        <dbReference type="Proteomes" id="UP000502297"/>
    </source>
</evidence>
<proteinExistence type="predicted"/>
<organism evidence="5 6">
    <name type="scientific">Acinetobacter shaoyimingii</name>
    <dbReference type="NCBI Taxonomy" id="2715164"/>
    <lineage>
        <taxon>Bacteria</taxon>
        <taxon>Pseudomonadati</taxon>
        <taxon>Pseudomonadota</taxon>
        <taxon>Gammaproteobacteria</taxon>
        <taxon>Moraxellales</taxon>
        <taxon>Moraxellaceae</taxon>
        <taxon>Acinetobacter</taxon>
    </lineage>
</organism>
<protein>
    <recommendedName>
        <fullName evidence="4">TauD/TfdA-like domain-containing protein</fullName>
    </recommendedName>
</protein>
<comment type="cofactor">
    <cofactor evidence="1">
        <name>Fe(2+)</name>
        <dbReference type="ChEBI" id="CHEBI:29033"/>
    </cofactor>
</comment>
<dbReference type="SUPFAM" id="SSF51197">
    <property type="entry name" value="Clavaminate synthase-like"/>
    <property type="match status" value="1"/>
</dbReference>
<keyword evidence="6" id="KW-1185">Reference proteome</keyword>